<evidence type="ECO:0000256" key="2">
    <source>
        <dbReference type="SAM" id="SignalP"/>
    </source>
</evidence>
<keyword evidence="2" id="KW-0732">Signal</keyword>
<dbReference type="PIRSF" id="PIRSF028069">
    <property type="entry name" value="UCP028069"/>
    <property type="match status" value="1"/>
</dbReference>
<dbReference type="STRING" id="693.AKJ17_09150"/>
<reference evidence="4" key="1">
    <citation type="submission" date="2015-08" db="EMBL/GenBank/DDBJ databases">
        <title>Vibrio galatheae sp. nov., a novel member of the Vibrionaceae family isolated from the Solomon Islands.</title>
        <authorList>
            <person name="Giubergia S."/>
            <person name="Machado H."/>
            <person name="Mateiu R.V."/>
            <person name="Gram L."/>
        </authorList>
    </citation>
    <scope>NUCLEOTIDE SEQUENCE [LARGE SCALE GENOMIC DNA]</scope>
    <source>
        <strain evidence="4">DSM 19584</strain>
    </source>
</reference>
<dbReference type="RefSeq" id="WP_053395493.1">
    <property type="nucleotide sequence ID" value="NZ_LHPJ01000007.1"/>
</dbReference>
<feature type="coiled-coil region" evidence="1">
    <location>
        <begin position="45"/>
        <end position="100"/>
    </location>
</feature>
<organism evidence="3 4">
    <name type="scientific">Vibrio nereis</name>
    <dbReference type="NCBI Taxonomy" id="693"/>
    <lineage>
        <taxon>Bacteria</taxon>
        <taxon>Pseudomonadati</taxon>
        <taxon>Pseudomonadota</taxon>
        <taxon>Gammaproteobacteria</taxon>
        <taxon>Vibrionales</taxon>
        <taxon>Vibrionaceae</taxon>
        <taxon>Vibrio</taxon>
    </lineage>
</organism>
<feature type="chain" id="PRO_5005600058" evidence="2">
    <location>
        <begin position="22"/>
        <end position="254"/>
    </location>
</feature>
<protein>
    <submittedName>
        <fullName evidence="3">Energy transducer TonB</fullName>
    </submittedName>
</protein>
<evidence type="ECO:0000256" key="1">
    <source>
        <dbReference type="SAM" id="Coils"/>
    </source>
</evidence>
<sequence length="254" mass="29043">MKLRKNALFVCSLLLSCHAHASGVDKALTIQSHTHKASSASQKEIDKSDQRIQLLKAEIEQLESDVKNLEVYRNHLTALVANQEQEMTSLHDQVEEVKTTRQGIVPLMYYMLDGLKHFVEQDIPVKSHQRAERISKLEALMTRADVSDAEKYRLILEAYQIEVEYGNKVGVYNSQILDGDTPREVEALHLGRVALIARSLDGQRYWYWQQSAKQWQMVKSEWHNDIETAFDVASKRIAAQMVTLPVTLNAVEAR</sequence>
<dbReference type="Pfam" id="PF11932">
    <property type="entry name" value="DUF3450"/>
    <property type="match status" value="1"/>
</dbReference>
<dbReference type="EMBL" id="LHPJ01000007">
    <property type="protein sequence ID" value="KOO03505.1"/>
    <property type="molecule type" value="Genomic_DNA"/>
</dbReference>
<evidence type="ECO:0000313" key="4">
    <source>
        <dbReference type="Proteomes" id="UP000037515"/>
    </source>
</evidence>
<dbReference type="PROSITE" id="PS51257">
    <property type="entry name" value="PROKAR_LIPOPROTEIN"/>
    <property type="match status" value="1"/>
</dbReference>
<keyword evidence="1" id="KW-0175">Coiled coil</keyword>
<dbReference type="Proteomes" id="UP000037515">
    <property type="component" value="Unassembled WGS sequence"/>
</dbReference>
<evidence type="ECO:0000313" key="3">
    <source>
        <dbReference type="EMBL" id="KOO03505.1"/>
    </source>
</evidence>
<dbReference type="OrthoDB" id="5880116at2"/>
<gene>
    <name evidence="3" type="ORF">AKJ17_09150</name>
</gene>
<dbReference type="PATRIC" id="fig|693.5.peg.1871"/>
<accession>A0A0M0HN58</accession>
<feature type="signal peptide" evidence="2">
    <location>
        <begin position="1"/>
        <end position="21"/>
    </location>
</feature>
<dbReference type="AlphaFoldDB" id="A0A0M0HN58"/>
<comment type="caution">
    <text evidence="3">The sequence shown here is derived from an EMBL/GenBank/DDBJ whole genome shotgun (WGS) entry which is preliminary data.</text>
</comment>
<dbReference type="Gene3D" id="6.10.280.220">
    <property type="match status" value="1"/>
</dbReference>
<keyword evidence="4" id="KW-1185">Reference proteome</keyword>
<proteinExistence type="predicted"/>
<name>A0A0M0HN58_VIBNE</name>
<dbReference type="InterPro" id="IPR016866">
    <property type="entry name" value="UCP028069"/>
</dbReference>